<comment type="caution">
    <text evidence="2">The sequence shown here is derived from an EMBL/GenBank/DDBJ whole genome shotgun (WGS) entry which is preliminary data.</text>
</comment>
<dbReference type="RefSeq" id="WP_146163926.1">
    <property type="nucleotide sequence ID" value="NZ_PVZG01000001.1"/>
</dbReference>
<keyword evidence="3" id="KW-1185">Reference proteome</keyword>
<keyword evidence="1" id="KW-1133">Transmembrane helix</keyword>
<feature type="transmembrane region" description="Helical" evidence="1">
    <location>
        <begin position="97"/>
        <end position="116"/>
    </location>
</feature>
<protein>
    <submittedName>
        <fullName evidence="2">Uncharacterized protein</fullName>
    </submittedName>
</protein>
<organism evidence="2 3">
    <name type="scientific">Pseudosporangium ferrugineum</name>
    <dbReference type="NCBI Taxonomy" id="439699"/>
    <lineage>
        <taxon>Bacteria</taxon>
        <taxon>Bacillati</taxon>
        <taxon>Actinomycetota</taxon>
        <taxon>Actinomycetes</taxon>
        <taxon>Micromonosporales</taxon>
        <taxon>Micromonosporaceae</taxon>
        <taxon>Pseudosporangium</taxon>
    </lineage>
</organism>
<keyword evidence="1" id="KW-0472">Membrane</keyword>
<reference evidence="2 3" key="1">
    <citation type="submission" date="2018-03" db="EMBL/GenBank/DDBJ databases">
        <title>Genomic Encyclopedia of Archaeal and Bacterial Type Strains, Phase II (KMG-II): from individual species to whole genera.</title>
        <authorList>
            <person name="Goeker M."/>
        </authorList>
    </citation>
    <scope>NUCLEOTIDE SEQUENCE [LARGE SCALE GENOMIC DNA]</scope>
    <source>
        <strain evidence="2 3">DSM 45348</strain>
    </source>
</reference>
<evidence type="ECO:0000256" key="1">
    <source>
        <dbReference type="SAM" id="Phobius"/>
    </source>
</evidence>
<accession>A0A2T0SIT3</accession>
<feature type="transmembrane region" description="Helical" evidence="1">
    <location>
        <begin position="20"/>
        <end position="42"/>
    </location>
</feature>
<dbReference type="AlphaFoldDB" id="A0A2T0SIT3"/>
<feature type="transmembrane region" description="Helical" evidence="1">
    <location>
        <begin position="69"/>
        <end position="90"/>
    </location>
</feature>
<dbReference type="EMBL" id="PVZG01000001">
    <property type="protein sequence ID" value="PRY33273.1"/>
    <property type="molecule type" value="Genomic_DNA"/>
</dbReference>
<dbReference type="Proteomes" id="UP000239209">
    <property type="component" value="Unassembled WGS sequence"/>
</dbReference>
<evidence type="ECO:0000313" key="3">
    <source>
        <dbReference type="Proteomes" id="UP000239209"/>
    </source>
</evidence>
<proteinExistence type="predicted"/>
<evidence type="ECO:0000313" key="2">
    <source>
        <dbReference type="EMBL" id="PRY33273.1"/>
    </source>
</evidence>
<gene>
    <name evidence="2" type="ORF">CLV70_101435</name>
</gene>
<feature type="transmembrane region" description="Helical" evidence="1">
    <location>
        <begin position="136"/>
        <end position="155"/>
    </location>
</feature>
<keyword evidence="1" id="KW-0812">Transmembrane</keyword>
<sequence length="163" mass="16377">MSVLASRTSDAAVRPRVLNVAGYLLLVQAVLMLVALGTSLYYGDLLSGEGASAGAAAGHLAGRSAEPTAFGIACLVTATAVLAALAVLVLRANAGARIAALVLSVAGTATGLRLLYSAPAPADEGPRWYEANSVVGATQLAVLLTYLGIAACLAVHHRAGVRR</sequence>
<name>A0A2T0SIT3_9ACTN</name>